<dbReference type="RefSeq" id="WP_150039430.1">
    <property type="nucleotide sequence ID" value="NZ_OW485601.1"/>
</dbReference>
<dbReference type="PROSITE" id="PS50850">
    <property type="entry name" value="MFS"/>
    <property type="match status" value="1"/>
</dbReference>
<comment type="subcellular location">
    <subcellularLocation>
        <location evidence="1">Cell membrane</location>
        <topology evidence="1">Multi-pass membrane protein</topology>
    </subcellularLocation>
</comment>
<feature type="transmembrane region" description="Helical" evidence="8">
    <location>
        <begin position="166"/>
        <end position="185"/>
    </location>
</feature>
<feature type="transmembrane region" description="Helical" evidence="8">
    <location>
        <begin position="228"/>
        <end position="245"/>
    </location>
</feature>
<sequence>MSDDPIPHRGLITACTMVATLMQALDSTIANVALPYMQGSLAATSDQITWVLTSYVIAAAIMTAPVGWLAARFGRKNLFIICLAGFTLASMLCGAAQSLGQMVLFRLLQGVFGAALVPLSQSTMLDIYPAERRAAAMALWGMGVMVGPILGPTLGGYLTEYYNWRWVFYVNLPFGLIAIAGLVLFMPKDRVNAEMRFDWTGFAVLALGIGAFQLMLDRGQDQDWFGSPEIITEAVLAGLGLYLFVTHMLTAEKPFLPPRVFRDRNFIAALVMMFAIGLVLLASSALLAPYLQKLADYPVEQAGLVMAPRGIGTMAAMMIAGRIGARVDQRKLMGLGLLLLSWSLYDMSLWTPDIAQSRLILTIVIQGFAMGIIFNPLSVLAFATLAPALRGDGAALLSLFRNIGMAVGVSVTSFSLAQLTQVSHADLAAHITPFNRVLQAGDAASQWLDPTTPAGAGLLDTMINRQAQIIAYTDDYRLMMLATLLPLLFIPLMRRVRRSKEVTGTHAAMD</sequence>
<name>A0A5M6IZB6_9PROT</name>
<dbReference type="Pfam" id="PF07690">
    <property type="entry name" value="MFS_1"/>
    <property type="match status" value="1"/>
</dbReference>
<dbReference type="GO" id="GO:0022857">
    <property type="term" value="F:transmembrane transporter activity"/>
    <property type="evidence" value="ECO:0007669"/>
    <property type="project" value="InterPro"/>
</dbReference>
<evidence type="ECO:0000313" key="11">
    <source>
        <dbReference type="Proteomes" id="UP000325255"/>
    </source>
</evidence>
<keyword evidence="7 8" id="KW-0472">Membrane</keyword>
<dbReference type="PANTHER" id="PTHR42718">
    <property type="entry name" value="MAJOR FACILITATOR SUPERFAMILY MULTIDRUG TRANSPORTER MFSC"/>
    <property type="match status" value="1"/>
</dbReference>
<dbReference type="PANTHER" id="PTHR42718:SF9">
    <property type="entry name" value="MAJOR FACILITATOR SUPERFAMILY MULTIDRUG TRANSPORTER MFSC"/>
    <property type="match status" value="1"/>
</dbReference>
<evidence type="ECO:0000256" key="6">
    <source>
        <dbReference type="ARBA" id="ARBA00022989"/>
    </source>
</evidence>
<feature type="transmembrane region" description="Helical" evidence="8">
    <location>
        <begin position="399"/>
        <end position="417"/>
    </location>
</feature>
<protein>
    <submittedName>
        <fullName evidence="10">DHA2 family efflux MFS transporter permease subunit</fullName>
    </submittedName>
</protein>
<evidence type="ECO:0000256" key="2">
    <source>
        <dbReference type="ARBA" id="ARBA00008537"/>
    </source>
</evidence>
<dbReference type="InterPro" id="IPR020846">
    <property type="entry name" value="MFS_dom"/>
</dbReference>
<reference evidence="10 11" key="1">
    <citation type="submission" date="2019-09" db="EMBL/GenBank/DDBJ databases">
        <title>Genome sequence of Rhodovastum atsumiense, a diverse member of the Acetobacteraceae family of non-sulfur purple photosynthetic bacteria.</title>
        <authorList>
            <person name="Meyer T."/>
            <person name="Kyndt J."/>
        </authorList>
    </citation>
    <scope>NUCLEOTIDE SEQUENCE [LARGE SCALE GENOMIC DNA]</scope>
    <source>
        <strain evidence="10 11">DSM 21279</strain>
    </source>
</reference>
<dbReference type="AlphaFoldDB" id="A0A5M6IZB6"/>
<dbReference type="InterPro" id="IPR011701">
    <property type="entry name" value="MFS"/>
</dbReference>
<accession>A0A5M6IZB6</accession>
<feature type="transmembrane region" description="Helical" evidence="8">
    <location>
        <begin position="363"/>
        <end position="387"/>
    </location>
</feature>
<keyword evidence="5 8" id="KW-0812">Transmembrane</keyword>
<dbReference type="InterPro" id="IPR004638">
    <property type="entry name" value="EmrB-like"/>
</dbReference>
<feature type="transmembrane region" description="Helical" evidence="8">
    <location>
        <begin position="476"/>
        <end position="493"/>
    </location>
</feature>
<dbReference type="OrthoDB" id="9771737at2"/>
<gene>
    <name evidence="10" type="ORF">F1189_04530</name>
</gene>
<evidence type="ECO:0000259" key="9">
    <source>
        <dbReference type="PROSITE" id="PS50850"/>
    </source>
</evidence>
<dbReference type="Proteomes" id="UP000325255">
    <property type="component" value="Unassembled WGS sequence"/>
</dbReference>
<feature type="transmembrane region" description="Helical" evidence="8">
    <location>
        <begin position="302"/>
        <end position="320"/>
    </location>
</feature>
<dbReference type="GO" id="GO:0005886">
    <property type="term" value="C:plasma membrane"/>
    <property type="evidence" value="ECO:0007669"/>
    <property type="project" value="UniProtKB-SubCell"/>
</dbReference>
<keyword evidence="11" id="KW-1185">Reference proteome</keyword>
<feature type="transmembrane region" description="Helical" evidence="8">
    <location>
        <begin position="103"/>
        <end position="122"/>
    </location>
</feature>
<dbReference type="Gene3D" id="1.20.1250.20">
    <property type="entry name" value="MFS general substrate transporter like domains"/>
    <property type="match status" value="1"/>
</dbReference>
<keyword evidence="3" id="KW-0813">Transport</keyword>
<evidence type="ECO:0000313" key="10">
    <source>
        <dbReference type="EMBL" id="KAA5613682.1"/>
    </source>
</evidence>
<dbReference type="NCBIfam" id="TIGR00711">
    <property type="entry name" value="efflux_EmrB"/>
    <property type="match status" value="1"/>
</dbReference>
<evidence type="ECO:0000256" key="1">
    <source>
        <dbReference type="ARBA" id="ARBA00004651"/>
    </source>
</evidence>
<evidence type="ECO:0000256" key="8">
    <source>
        <dbReference type="SAM" id="Phobius"/>
    </source>
</evidence>
<dbReference type="SUPFAM" id="SSF103473">
    <property type="entry name" value="MFS general substrate transporter"/>
    <property type="match status" value="1"/>
</dbReference>
<dbReference type="CDD" id="cd17503">
    <property type="entry name" value="MFS_LmrB_MDR_like"/>
    <property type="match status" value="1"/>
</dbReference>
<dbReference type="PRINTS" id="PR01036">
    <property type="entry name" value="TCRTETB"/>
</dbReference>
<feature type="transmembrane region" description="Helical" evidence="8">
    <location>
        <begin position="266"/>
        <end position="290"/>
    </location>
</feature>
<dbReference type="EMBL" id="VWPK01000005">
    <property type="protein sequence ID" value="KAA5613682.1"/>
    <property type="molecule type" value="Genomic_DNA"/>
</dbReference>
<comment type="caution">
    <text evidence="10">The sequence shown here is derived from an EMBL/GenBank/DDBJ whole genome shotgun (WGS) entry which is preliminary data.</text>
</comment>
<feature type="transmembrane region" description="Helical" evidence="8">
    <location>
        <begin position="134"/>
        <end position="154"/>
    </location>
</feature>
<feature type="domain" description="Major facilitator superfamily (MFS) profile" evidence="9">
    <location>
        <begin position="12"/>
        <end position="500"/>
    </location>
</feature>
<feature type="transmembrane region" description="Helical" evidence="8">
    <location>
        <begin position="48"/>
        <end position="71"/>
    </location>
</feature>
<dbReference type="InterPro" id="IPR036259">
    <property type="entry name" value="MFS_trans_sf"/>
</dbReference>
<keyword evidence="6 8" id="KW-1133">Transmembrane helix</keyword>
<feature type="transmembrane region" description="Helical" evidence="8">
    <location>
        <begin position="78"/>
        <end position="97"/>
    </location>
</feature>
<keyword evidence="4" id="KW-1003">Cell membrane</keyword>
<evidence type="ECO:0000256" key="5">
    <source>
        <dbReference type="ARBA" id="ARBA00022692"/>
    </source>
</evidence>
<feature type="transmembrane region" description="Helical" evidence="8">
    <location>
        <begin position="332"/>
        <end position="351"/>
    </location>
</feature>
<proteinExistence type="inferred from homology"/>
<dbReference type="Gene3D" id="1.20.1720.10">
    <property type="entry name" value="Multidrug resistance protein D"/>
    <property type="match status" value="1"/>
</dbReference>
<organism evidence="10 11">
    <name type="scientific">Rhodovastum atsumiense</name>
    <dbReference type="NCBI Taxonomy" id="504468"/>
    <lineage>
        <taxon>Bacteria</taxon>
        <taxon>Pseudomonadati</taxon>
        <taxon>Pseudomonadota</taxon>
        <taxon>Alphaproteobacteria</taxon>
        <taxon>Acetobacterales</taxon>
        <taxon>Acetobacteraceae</taxon>
        <taxon>Rhodovastum</taxon>
    </lineage>
</organism>
<comment type="similarity">
    <text evidence="2">Belongs to the major facilitator superfamily. EmrB family.</text>
</comment>
<evidence type="ECO:0000256" key="3">
    <source>
        <dbReference type="ARBA" id="ARBA00022448"/>
    </source>
</evidence>
<evidence type="ECO:0000256" key="7">
    <source>
        <dbReference type="ARBA" id="ARBA00023136"/>
    </source>
</evidence>
<evidence type="ECO:0000256" key="4">
    <source>
        <dbReference type="ARBA" id="ARBA00022475"/>
    </source>
</evidence>
<feature type="transmembrane region" description="Helical" evidence="8">
    <location>
        <begin position="197"/>
        <end position="216"/>
    </location>
</feature>